<dbReference type="Pfam" id="PF12833">
    <property type="entry name" value="HTH_18"/>
    <property type="match status" value="1"/>
</dbReference>
<keyword evidence="3" id="KW-0804">Transcription</keyword>
<dbReference type="SMART" id="SM00342">
    <property type="entry name" value="HTH_ARAC"/>
    <property type="match status" value="1"/>
</dbReference>
<dbReference type="RefSeq" id="WP_153736866.1">
    <property type="nucleotide sequence ID" value="NZ_WJNG01000008.1"/>
</dbReference>
<evidence type="ECO:0000256" key="2">
    <source>
        <dbReference type="ARBA" id="ARBA00023125"/>
    </source>
</evidence>
<evidence type="ECO:0000256" key="3">
    <source>
        <dbReference type="ARBA" id="ARBA00023163"/>
    </source>
</evidence>
<dbReference type="InterPro" id="IPR001789">
    <property type="entry name" value="Sig_transdc_resp-reg_receiver"/>
</dbReference>
<dbReference type="SUPFAM" id="SSF46689">
    <property type="entry name" value="Homeodomain-like"/>
    <property type="match status" value="2"/>
</dbReference>
<feature type="domain" description="HTH araC/xylS-type" evidence="5">
    <location>
        <begin position="436"/>
        <end position="534"/>
    </location>
</feature>
<evidence type="ECO:0000259" key="5">
    <source>
        <dbReference type="PROSITE" id="PS01124"/>
    </source>
</evidence>
<organism evidence="7 8">
    <name type="scientific">Aquibacillus halophilus</name>
    <dbReference type="NCBI Taxonomy" id="930132"/>
    <lineage>
        <taxon>Bacteria</taxon>
        <taxon>Bacillati</taxon>
        <taxon>Bacillota</taxon>
        <taxon>Bacilli</taxon>
        <taxon>Bacillales</taxon>
        <taxon>Bacillaceae</taxon>
        <taxon>Aquibacillus</taxon>
    </lineage>
</organism>
<gene>
    <name evidence="7" type="ORF">GH741_11115</name>
</gene>
<dbReference type="InterPro" id="IPR009057">
    <property type="entry name" value="Homeodomain-like_sf"/>
</dbReference>
<keyword evidence="2" id="KW-0238">DNA-binding</keyword>
<dbReference type="InterPro" id="IPR018062">
    <property type="entry name" value="HTH_AraC-typ_CS"/>
</dbReference>
<dbReference type="PROSITE" id="PS50110">
    <property type="entry name" value="RESPONSE_REGULATORY"/>
    <property type="match status" value="1"/>
</dbReference>
<dbReference type="Proteomes" id="UP000799092">
    <property type="component" value="Unassembled WGS sequence"/>
</dbReference>
<dbReference type="GO" id="GO:0003700">
    <property type="term" value="F:DNA-binding transcription factor activity"/>
    <property type="evidence" value="ECO:0007669"/>
    <property type="project" value="InterPro"/>
</dbReference>
<dbReference type="EMBL" id="WJNG01000008">
    <property type="protein sequence ID" value="MRH43229.1"/>
    <property type="molecule type" value="Genomic_DNA"/>
</dbReference>
<dbReference type="PRINTS" id="PR00032">
    <property type="entry name" value="HTHARAC"/>
</dbReference>
<keyword evidence="8" id="KW-1185">Reference proteome</keyword>
<dbReference type="Pfam" id="PF00072">
    <property type="entry name" value="Response_reg"/>
    <property type="match status" value="1"/>
</dbReference>
<feature type="domain" description="Response regulatory" evidence="6">
    <location>
        <begin position="3"/>
        <end position="120"/>
    </location>
</feature>
<keyword evidence="4" id="KW-0597">Phosphoprotein</keyword>
<dbReference type="Gene3D" id="1.10.10.60">
    <property type="entry name" value="Homeodomain-like"/>
    <property type="match status" value="2"/>
</dbReference>
<dbReference type="SUPFAM" id="SSF52172">
    <property type="entry name" value="CheY-like"/>
    <property type="match status" value="1"/>
</dbReference>
<dbReference type="InterPro" id="IPR020449">
    <property type="entry name" value="Tscrpt_reg_AraC-type_HTH"/>
</dbReference>
<dbReference type="CDD" id="cd17536">
    <property type="entry name" value="REC_YesN-like"/>
    <property type="match status" value="1"/>
</dbReference>
<reference evidence="7" key="1">
    <citation type="submission" date="2019-11" db="EMBL/GenBank/DDBJ databases">
        <authorList>
            <person name="Li J."/>
        </authorList>
    </citation>
    <scope>NUCLEOTIDE SEQUENCE</scope>
    <source>
        <strain evidence="7">B6B</strain>
    </source>
</reference>
<dbReference type="PROSITE" id="PS01124">
    <property type="entry name" value="HTH_ARAC_FAMILY_2"/>
    <property type="match status" value="1"/>
</dbReference>
<protein>
    <submittedName>
        <fullName evidence="7">Response regulator</fullName>
    </submittedName>
</protein>
<dbReference type="PROSITE" id="PS00041">
    <property type="entry name" value="HTH_ARAC_FAMILY_1"/>
    <property type="match status" value="1"/>
</dbReference>
<dbReference type="Gene3D" id="3.40.50.2300">
    <property type="match status" value="1"/>
</dbReference>
<dbReference type="PANTHER" id="PTHR43280">
    <property type="entry name" value="ARAC-FAMILY TRANSCRIPTIONAL REGULATOR"/>
    <property type="match status" value="1"/>
</dbReference>
<evidence type="ECO:0000259" key="6">
    <source>
        <dbReference type="PROSITE" id="PS50110"/>
    </source>
</evidence>
<evidence type="ECO:0000256" key="4">
    <source>
        <dbReference type="PROSITE-ProRule" id="PRU00169"/>
    </source>
</evidence>
<dbReference type="GO" id="GO:0000160">
    <property type="term" value="P:phosphorelay signal transduction system"/>
    <property type="evidence" value="ECO:0007669"/>
    <property type="project" value="InterPro"/>
</dbReference>
<dbReference type="SMART" id="SM00448">
    <property type="entry name" value="REC"/>
    <property type="match status" value="1"/>
</dbReference>
<proteinExistence type="predicted"/>
<dbReference type="GO" id="GO:0043565">
    <property type="term" value="F:sequence-specific DNA binding"/>
    <property type="evidence" value="ECO:0007669"/>
    <property type="project" value="InterPro"/>
</dbReference>
<evidence type="ECO:0000256" key="1">
    <source>
        <dbReference type="ARBA" id="ARBA00023015"/>
    </source>
</evidence>
<dbReference type="InterPro" id="IPR018060">
    <property type="entry name" value="HTH_AraC"/>
</dbReference>
<keyword evidence="1" id="KW-0805">Transcription regulation</keyword>
<accession>A0A6A8DHA9</accession>
<name>A0A6A8DHA9_9BACI</name>
<dbReference type="InterPro" id="IPR011006">
    <property type="entry name" value="CheY-like_superfamily"/>
</dbReference>
<evidence type="ECO:0000313" key="7">
    <source>
        <dbReference type="EMBL" id="MRH43229.1"/>
    </source>
</evidence>
<comment type="caution">
    <text evidence="7">The sequence shown here is derived from an EMBL/GenBank/DDBJ whole genome shotgun (WGS) entry which is preliminary data.</text>
</comment>
<evidence type="ECO:0000313" key="8">
    <source>
        <dbReference type="Proteomes" id="UP000799092"/>
    </source>
</evidence>
<dbReference type="PANTHER" id="PTHR43280:SF2">
    <property type="entry name" value="HTH-TYPE TRANSCRIPTIONAL REGULATOR EXSA"/>
    <property type="match status" value="1"/>
</dbReference>
<feature type="modified residue" description="4-aspartylphosphate" evidence="4">
    <location>
        <position position="55"/>
    </location>
</feature>
<dbReference type="AlphaFoldDB" id="A0A6A8DHA9"/>
<sequence>MYKVALVDDDVLVLEFMEKMIPWNQYGFDVLGVFKDSVVAYEHLKQHPYDVLITDIGMPRLNGIELISLLRKKDVDMFKIVLSCHDEFYYAQQALKLEVFDYILKESMEQENIIDLLKRLKVTIDKKRQTVNKTNKIEYFLKQNNMKLKTQFIEKLMEDRYANDDVWLQEQGELLGMNFSSEHYTPILCFIDKHADAITKFEKEPLLQFSIDNIISETLMKIQKDVQIFYLKQKFFVIFPQDNQKINELDPMIERALREIHLKLENYLKITITSVIGKRSPLRKELPESMRELLHNEVQRFYYPHCSIQYLKTAKFSDQTACQNHMEIVQETTKLMIQEDEQQVEDYLKEQLTKLKQRGHQPPIVQDLAIKFILDIKLNIQTLANFEEKNFLTITDKIVDQLDTFEQLEEMILNTCKLLMSHLESIHKLPHNSEVVKAQKFVLTRINQKISLSDVAIFLHLNPSYFSRLFKKETGESFVEYVTRVKMERAKEMLDITSKTIEQISLDLGFDSKSYFLKVFKKFYGIPPKAYKYKEEVKVKNSITQP</sequence>
<dbReference type="OrthoDB" id="342399at2"/>